<keyword evidence="10" id="KW-1185">Reference proteome</keyword>
<dbReference type="eggNOG" id="ENOG502QSSK">
    <property type="taxonomic scope" value="Eukaryota"/>
</dbReference>
<name>C4R774_KOMPG</name>
<dbReference type="GeneID" id="8200892"/>
<feature type="region of interest" description="Disordered" evidence="8">
    <location>
        <begin position="553"/>
        <end position="664"/>
    </location>
</feature>
<accession>C4R774</accession>
<feature type="region of interest" description="Disordered" evidence="8">
    <location>
        <begin position="31"/>
        <end position="65"/>
    </location>
</feature>
<gene>
    <name evidence="9" type="ordered locus">PAS_chr4_0221</name>
</gene>
<dbReference type="InterPro" id="IPR025279">
    <property type="entry name" value="NST1"/>
</dbReference>
<protein>
    <recommendedName>
        <fullName evidence="3 7">Stress response protein NST1</fullName>
    </recommendedName>
</protein>
<feature type="compositionally biased region" description="Basic and acidic residues" evidence="8">
    <location>
        <begin position="553"/>
        <end position="641"/>
    </location>
</feature>
<evidence type="ECO:0000256" key="4">
    <source>
        <dbReference type="ARBA" id="ARBA00022490"/>
    </source>
</evidence>
<evidence type="ECO:0000313" key="10">
    <source>
        <dbReference type="Proteomes" id="UP000000314"/>
    </source>
</evidence>
<evidence type="ECO:0000256" key="7">
    <source>
        <dbReference type="RuleBase" id="RU049441"/>
    </source>
</evidence>
<sequence>MTGTRTEKPNTQDYVAGRDVMFDYQTALSHTNGYENKSRHKNKSHRTKKVRHETPPVSVDINDPDADYPVSRVIKQTENGEVVVSEYQSADPYNFWGALTINSEEHEGLKEFWNSMTPDQRKSLVSIDKEELLSSLKYIECGACRCQACGDKKALEQDLIELYDSYYAHIGEHEIKTLEPFFSNDLESFKSMLGDYECLDTEVDLDSEEYESDERDYEHEHHTICEPLAQDLPTDNTDNIQDGQIEVKMPTSNQLSTIADDILNHDGRSFITMMERLAINMNRLEDCNNKNSSTSNISDNISTAPTNSINIQADSDVQKSVSKIEDVFRTNIGVFNPTFLKNALIKYAERTDADWTKTPNTPGETEAWLNGIADSLALKGRDRQEFIATPKKLMQLKDEWKRTEDEQGEDEHVWTDEQSKLFLERVENAINTVSSEEQEYQEVEEVNQDFEDEIYEDEDEDEEDQEILEKEYLDKKRLQQAFRMLQVMTTQIVKERFVTAYREKVAEDTRNQLLAELEMEEALQKEKEKEEKRRKEELLEKKRLEEIAKEQERRRKEAEKLEEERKREEEQRRRTEEGIRRKEEQRRKKEEERRKVLEEKRRKEQELKRLEEERLEKERLENERVEKEKLEAQRLEEEKQRLQQRSSAQQGNVPNSRQGPTGYQQQYQSLVPPKTSQPVEENSFEEVNALLRKAESSLRDENSNISNTPVYGAPANNFFNQNKHYPSEISGAQMPAHFSGWGSDPNGFASPSSPGNVFLPGRTSQSGFNAGYNGGFFEQNRPDANPAGAAHISGATLFGGNNSIWSYPGSVGSIWSAQLGVNDYERIQLATFQAIKNFKDDSGEYNLQGLFNFSKPALTMYPTLTLDQFVVALQHDLRGILPFRFEILYELGLASRVRFMPSWPKTDQMR</sequence>
<reference evidence="9 10" key="1">
    <citation type="journal article" date="2009" name="Nat. Biotechnol.">
        <title>Genome sequence of the recombinant protein production host Pichia pastoris.</title>
        <authorList>
            <person name="De Schutter K."/>
            <person name="Lin Y.C."/>
            <person name="Tiels P."/>
            <person name="Van Hecke A."/>
            <person name="Glinka S."/>
            <person name="Weber-Lehmann J."/>
            <person name="Rouze P."/>
            <person name="Van de Peer Y."/>
            <person name="Callewaert N."/>
        </authorList>
    </citation>
    <scope>NUCLEOTIDE SEQUENCE [LARGE SCALE GENOMIC DNA]</scope>
    <source>
        <strain evidence="10">GS115 / ATCC 20864</strain>
    </source>
</reference>
<comment type="subcellular location">
    <subcellularLocation>
        <location evidence="1 7">Cytoplasm</location>
    </subcellularLocation>
</comment>
<dbReference type="GO" id="GO:0007015">
    <property type="term" value="P:actin filament organization"/>
    <property type="evidence" value="ECO:0007669"/>
    <property type="project" value="TreeGrafter"/>
</dbReference>
<proteinExistence type="inferred from homology"/>
<dbReference type="STRING" id="644223.C4R774"/>
<dbReference type="GO" id="GO:0005737">
    <property type="term" value="C:cytoplasm"/>
    <property type="evidence" value="ECO:0007669"/>
    <property type="project" value="UniProtKB-SubCell"/>
</dbReference>
<feature type="coiled-coil region" evidence="7">
    <location>
        <begin position="423"/>
        <end position="460"/>
    </location>
</feature>
<dbReference type="InParanoid" id="C4R774"/>
<dbReference type="PANTHER" id="PTHR10901">
    <property type="entry name" value="TROPOMODULIN"/>
    <property type="match status" value="1"/>
</dbReference>
<comment type="similarity">
    <text evidence="2 7">Belongs to the NST1 family.</text>
</comment>
<dbReference type="EMBL" id="FN392322">
    <property type="protein sequence ID" value="CAY71449.1"/>
    <property type="molecule type" value="Genomic_DNA"/>
</dbReference>
<dbReference type="HOGENOM" id="CLU_319358_0_0_1"/>
<dbReference type="AlphaFoldDB" id="C4R774"/>
<keyword evidence="6 7" id="KW-0175">Coiled coil</keyword>
<keyword evidence="5 7" id="KW-0346">Stress response</keyword>
<dbReference type="Pfam" id="PF13945">
    <property type="entry name" value="NST1"/>
    <property type="match status" value="1"/>
</dbReference>
<keyword evidence="4 7" id="KW-0963">Cytoplasm</keyword>
<evidence type="ECO:0000256" key="3">
    <source>
        <dbReference type="ARBA" id="ARBA00020733"/>
    </source>
</evidence>
<dbReference type="GO" id="GO:0051694">
    <property type="term" value="P:pointed-end actin filament capping"/>
    <property type="evidence" value="ECO:0007669"/>
    <property type="project" value="InterPro"/>
</dbReference>
<dbReference type="KEGG" id="ppa:PAS_chr4_0221"/>
<dbReference type="InterPro" id="IPR004934">
    <property type="entry name" value="TMOD"/>
</dbReference>
<dbReference type="OrthoDB" id="21629at2759"/>
<evidence type="ECO:0000256" key="1">
    <source>
        <dbReference type="ARBA" id="ARBA00004496"/>
    </source>
</evidence>
<dbReference type="GO" id="GO:0006936">
    <property type="term" value="P:muscle contraction"/>
    <property type="evidence" value="ECO:0007669"/>
    <property type="project" value="TreeGrafter"/>
</dbReference>
<dbReference type="RefSeq" id="XP_002493628.1">
    <property type="nucleotide sequence ID" value="XM_002493583.1"/>
</dbReference>
<organism evidence="9 10">
    <name type="scientific">Komagataella phaffii (strain GS115 / ATCC 20864)</name>
    <name type="common">Yeast</name>
    <name type="synonym">Pichia pastoris</name>
    <dbReference type="NCBI Taxonomy" id="644223"/>
    <lineage>
        <taxon>Eukaryota</taxon>
        <taxon>Fungi</taxon>
        <taxon>Dikarya</taxon>
        <taxon>Ascomycota</taxon>
        <taxon>Saccharomycotina</taxon>
        <taxon>Pichiomycetes</taxon>
        <taxon>Pichiales</taxon>
        <taxon>Pichiaceae</taxon>
        <taxon>Komagataella</taxon>
    </lineage>
</organism>
<evidence type="ECO:0000256" key="8">
    <source>
        <dbReference type="SAM" id="MobiDB-lite"/>
    </source>
</evidence>
<comment type="function">
    <text evidence="7">May act as a negative regulator of salt tolerance.</text>
</comment>
<evidence type="ECO:0000313" key="9">
    <source>
        <dbReference type="EMBL" id="CAY71449.1"/>
    </source>
</evidence>
<dbReference type="GO" id="GO:0005856">
    <property type="term" value="C:cytoskeleton"/>
    <property type="evidence" value="ECO:0007669"/>
    <property type="project" value="TreeGrafter"/>
</dbReference>
<evidence type="ECO:0000256" key="5">
    <source>
        <dbReference type="ARBA" id="ARBA00023016"/>
    </source>
</evidence>
<feature type="compositionally biased region" description="Basic residues" evidence="8">
    <location>
        <begin position="38"/>
        <end position="51"/>
    </location>
</feature>
<feature type="compositionally biased region" description="Polar residues" evidence="8">
    <location>
        <begin position="646"/>
        <end position="664"/>
    </location>
</feature>
<evidence type="ECO:0000256" key="6">
    <source>
        <dbReference type="ARBA" id="ARBA00023054"/>
    </source>
</evidence>
<dbReference type="Proteomes" id="UP000000314">
    <property type="component" value="Chromosome 4"/>
</dbReference>
<dbReference type="GO" id="GO:0005523">
    <property type="term" value="F:tropomyosin binding"/>
    <property type="evidence" value="ECO:0007669"/>
    <property type="project" value="InterPro"/>
</dbReference>
<dbReference type="PANTHER" id="PTHR10901:SF5">
    <property type="entry name" value="LEIOMODIN-1"/>
    <property type="match status" value="1"/>
</dbReference>
<evidence type="ECO:0000256" key="2">
    <source>
        <dbReference type="ARBA" id="ARBA00007112"/>
    </source>
</evidence>